<accession>A0A6G1ILH5</accession>
<proteinExistence type="inferred from homology"/>
<dbReference type="Gene3D" id="3.30.560.10">
    <property type="entry name" value="Glucose Oxidase, domain 3"/>
    <property type="match status" value="1"/>
</dbReference>
<dbReference type="Proteomes" id="UP000799291">
    <property type="component" value="Unassembled WGS sequence"/>
</dbReference>
<dbReference type="PANTHER" id="PTHR11552:SF115">
    <property type="entry name" value="DEHYDROGENASE XPTC-RELATED"/>
    <property type="match status" value="1"/>
</dbReference>
<dbReference type="AlphaFoldDB" id="A0A6G1ILH5"/>
<feature type="signal peptide" evidence="3">
    <location>
        <begin position="1"/>
        <end position="22"/>
    </location>
</feature>
<keyword evidence="7" id="KW-1185">Reference proteome</keyword>
<evidence type="ECO:0000256" key="2">
    <source>
        <dbReference type="PIRSR" id="PIRSR000137-1"/>
    </source>
</evidence>
<reference evidence="6" key="1">
    <citation type="journal article" date="2020" name="Stud. Mycol.">
        <title>101 Dothideomycetes genomes: a test case for predicting lifestyles and emergence of pathogens.</title>
        <authorList>
            <person name="Haridas S."/>
            <person name="Albert R."/>
            <person name="Binder M."/>
            <person name="Bloem J."/>
            <person name="Labutti K."/>
            <person name="Salamov A."/>
            <person name="Andreopoulos B."/>
            <person name="Baker S."/>
            <person name="Barry K."/>
            <person name="Bills G."/>
            <person name="Bluhm B."/>
            <person name="Cannon C."/>
            <person name="Castanera R."/>
            <person name="Culley D."/>
            <person name="Daum C."/>
            <person name="Ezra D."/>
            <person name="Gonzalez J."/>
            <person name="Henrissat B."/>
            <person name="Kuo A."/>
            <person name="Liang C."/>
            <person name="Lipzen A."/>
            <person name="Lutzoni F."/>
            <person name="Magnuson J."/>
            <person name="Mondo S."/>
            <person name="Nolan M."/>
            <person name="Ohm R."/>
            <person name="Pangilinan J."/>
            <person name="Park H.-J."/>
            <person name="Ramirez L."/>
            <person name="Alfaro M."/>
            <person name="Sun H."/>
            <person name="Tritt A."/>
            <person name="Yoshinaga Y."/>
            <person name="Zwiers L.-H."/>
            <person name="Turgeon B."/>
            <person name="Goodwin S."/>
            <person name="Spatafora J."/>
            <person name="Crous P."/>
            <person name="Grigoriev I."/>
        </authorList>
    </citation>
    <scope>NUCLEOTIDE SEQUENCE</scope>
    <source>
        <strain evidence="6">CBS 122367</strain>
    </source>
</reference>
<dbReference type="SUPFAM" id="SSF54373">
    <property type="entry name" value="FAD-linked reductases, C-terminal domain"/>
    <property type="match status" value="1"/>
</dbReference>
<keyword evidence="3" id="KW-0732">Signal</keyword>
<evidence type="ECO:0000313" key="7">
    <source>
        <dbReference type="Proteomes" id="UP000799291"/>
    </source>
</evidence>
<evidence type="ECO:0000256" key="3">
    <source>
        <dbReference type="SAM" id="SignalP"/>
    </source>
</evidence>
<evidence type="ECO:0000259" key="5">
    <source>
        <dbReference type="Pfam" id="PF05199"/>
    </source>
</evidence>
<dbReference type="Pfam" id="PF00732">
    <property type="entry name" value="GMC_oxred_N"/>
    <property type="match status" value="1"/>
</dbReference>
<sequence>MAPAFGFVATIQLLGLAQFAIALPNSPIRRDAAFAAAKDQSYDYVVVGGGLTGLVVANPLSEDKSRSVLVIENGYIEDSPITSIPYLATQLNGLNNTVWDVRVGNFVSGGSIVNGMQWDRKKGWGFAGIAKYFKKSTHYTPPSESTVKEFGITYDASAYENGPVQVTTSSFQYPDMKPIFDSWRAEKLPMPKEGFADAVGIYWTPNSNLKLLTGTKATEILFDGKGKNLKAKGVKITSRADGSTGQVTAKREVILATGGVLTPHMLMVSGIGPKDVLDAAKVPVKRDTPGVGSNFQDHVPLYMSFSLSNVAFPNPTTPTTNATFNTSAAAQYEKERQGPYNFGRGNALPMLPFQHVSSKWKAVTAEISQQDPTKYLPARYATNKALLAGFKKQCKVLIDLYSRNDSAVGEFPVQPWGRSAVAHQKPLSRGTITLNTTNPSAAPVLTYNTFQNPIDKAVIAELVRFNRKHWARPELAQYKPVENVPGAQYQTDEEIINAAIAKGQINPSFAHPSCSAAMLPEELGGVVDAELKVYGVKSLRIVDASIIPLIPSTHLQATIYAIAETAADIIKEA</sequence>
<dbReference type="GO" id="GO:0050660">
    <property type="term" value="F:flavin adenine dinucleotide binding"/>
    <property type="evidence" value="ECO:0007669"/>
    <property type="project" value="InterPro"/>
</dbReference>
<comment type="similarity">
    <text evidence="1">Belongs to the GMC oxidoreductase family.</text>
</comment>
<dbReference type="SUPFAM" id="SSF51905">
    <property type="entry name" value="FAD/NAD(P)-binding domain"/>
    <property type="match status" value="1"/>
</dbReference>
<feature type="domain" description="Glucose-methanol-choline oxidoreductase N-terminal" evidence="4">
    <location>
        <begin position="206"/>
        <end position="299"/>
    </location>
</feature>
<name>A0A6G1ILH5_9PLEO</name>
<dbReference type="InterPro" id="IPR000172">
    <property type="entry name" value="GMC_OxRdtase_N"/>
</dbReference>
<gene>
    <name evidence="6" type="ORF">K458DRAFT_446056</name>
</gene>
<dbReference type="PIRSF" id="PIRSF000137">
    <property type="entry name" value="Alcohol_oxidase"/>
    <property type="match status" value="1"/>
</dbReference>
<dbReference type="Pfam" id="PF05199">
    <property type="entry name" value="GMC_oxred_C"/>
    <property type="match status" value="1"/>
</dbReference>
<dbReference type="PANTHER" id="PTHR11552">
    <property type="entry name" value="GLUCOSE-METHANOL-CHOLINE GMC OXIDOREDUCTASE"/>
    <property type="match status" value="1"/>
</dbReference>
<feature type="active site" description="Proton donor" evidence="2">
    <location>
        <position position="511"/>
    </location>
</feature>
<dbReference type="GO" id="GO:0016614">
    <property type="term" value="F:oxidoreductase activity, acting on CH-OH group of donors"/>
    <property type="evidence" value="ECO:0007669"/>
    <property type="project" value="InterPro"/>
</dbReference>
<dbReference type="Gene3D" id="3.50.50.60">
    <property type="entry name" value="FAD/NAD(P)-binding domain"/>
    <property type="match status" value="1"/>
</dbReference>
<evidence type="ECO:0000256" key="1">
    <source>
        <dbReference type="ARBA" id="ARBA00010790"/>
    </source>
</evidence>
<dbReference type="InterPro" id="IPR012132">
    <property type="entry name" value="GMC_OxRdtase"/>
</dbReference>
<dbReference type="InterPro" id="IPR007867">
    <property type="entry name" value="GMC_OxRtase_C"/>
</dbReference>
<organism evidence="6 7">
    <name type="scientific">Lentithecium fluviatile CBS 122367</name>
    <dbReference type="NCBI Taxonomy" id="1168545"/>
    <lineage>
        <taxon>Eukaryota</taxon>
        <taxon>Fungi</taxon>
        <taxon>Dikarya</taxon>
        <taxon>Ascomycota</taxon>
        <taxon>Pezizomycotina</taxon>
        <taxon>Dothideomycetes</taxon>
        <taxon>Pleosporomycetidae</taxon>
        <taxon>Pleosporales</taxon>
        <taxon>Massarineae</taxon>
        <taxon>Lentitheciaceae</taxon>
        <taxon>Lentithecium</taxon>
    </lineage>
</organism>
<feature type="active site" description="Proton acceptor" evidence="2">
    <location>
        <position position="554"/>
    </location>
</feature>
<feature type="domain" description="Glucose-methanol-choline oxidoreductase C-terminal" evidence="5">
    <location>
        <begin position="426"/>
        <end position="563"/>
    </location>
</feature>
<evidence type="ECO:0000259" key="4">
    <source>
        <dbReference type="Pfam" id="PF00732"/>
    </source>
</evidence>
<evidence type="ECO:0000313" key="6">
    <source>
        <dbReference type="EMBL" id="KAF2678948.1"/>
    </source>
</evidence>
<dbReference type="InterPro" id="IPR036188">
    <property type="entry name" value="FAD/NAD-bd_sf"/>
</dbReference>
<dbReference type="OrthoDB" id="269227at2759"/>
<feature type="chain" id="PRO_5026281791" evidence="3">
    <location>
        <begin position="23"/>
        <end position="573"/>
    </location>
</feature>
<dbReference type="GO" id="GO:0044550">
    <property type="term" value="P:secondary metabolite biosynthetic process"/>
    <property type="evidence" value="ECO:0007669"/>
    <property type="project" value="TreeGrafter"/>
</dbReference>
<protein>
    <submittedName>
        <fullName evidence="6">GMC oxidoreductase</fullName>
    </submittedName>
</protein>
<dbReference type="EMBL" id="MU005607">
    <property type="protein sequence ID" value="KAF2678948.1"/>
    <property type="molecule type" value="Genomic_DNA"/>
</dbReference>